<dbReference type="EMBL" id="DVIT01000012">
    <property type="protein sequence ID" value="HIS46474.1"/>
    <property type="molecule type" value="Genomic_DNA"/>
</dbReference>
<dbReference type="InterPro" id="IPR008928">
    <property type="entry name" value="6-hairpin_glycosidase_sf"/>
</dbReference>
<reference evidence="1" key="2">
    <citation type="journal article" date="2021" name="PeerJ">
        <title>Extensive microbial diversity within the chicken gut microbiome revealed by metagenomics and culture.</title>
        <authorList>
            <person name="Gilroy R."/>
            <person name="Ravi A."/>
            <person name="Getino M."/>
            <person name="Pursley I."/>
            <person name="Horton D.L."/>
            <person name="Alikhan N.F."/>
            <person name="Baker D."/>
            <person name="Gharbi K."/>
            <person name="Hall N."/>
            <person name="Watson M."/>
            <person name="Adriaenssens E.M."/>
            <person name="Foster-Nyarko E."/>
            <person name="Jarju S."/>
            <person name="Secka A."/>
            <person name="Antonio M."/>
            <person name="Oren A."/>
            <person name="Chaudhuri R.R."/>
            <person name="La Ragione R."/>
            <person name="Hildebrand F."/>
            <person name="Pallen M.J."/>
        </authorList>
    </citation>
    <scope>NUCLEOTIDE SEQUENCE</scope>
    <source>
        <strain evidence="1">CHK178-757</strain>
    </source>
</reference>
<dbReference type="SUPFAM" id="SSF48208">
    <property type="entry name" value="Six-hairpin glycosidases"/>
    <property type="match status" value="1"/>
</dbReference>
<evidence type="ECO:0000313" key="2">
    <source>
        <dbReference type="Proteomes" id="UP000823927"/>
    </source>
</evidence>
<protein>
    <recommendedName>
        <fullName evidence="3">Cellobiose phosphorylase</fullName>
    </recommendedName>
</protein>
<gene>
    <name evidence="1" type="ORF">IAB46_02765</name>
</gene>
<sequence>MLDKEMNYILEQYQQKSLFSSFLPGISGELGIPLWCYYVNRGQAISCFGVQDKNHGIMEFYPAHQAYERTSLMGFRTFLKINGSCTEAFADPAQKQVMRVGMNSLTIEEETPDYKITVEYETLPGEPLAALMRSVKVTNLSGKDMALEVIDGMAEVLPYGVSGGAMKEMGQTTKAWMQVLDTELCQPKFKVRASMEDSAEVSQIEGFNYALAKDCQDGSKLLPVIVDREVLFEYDSTLMRAYGFMSHSVDELMAKEQVTCNDVPTSFFGTKKELKAGESLNIKELYGMSENRKAYDTMVGKFLTDGWFEEKQAQAKALTTQITERIATKTADPVFDAYCRQNYLDNLLRGGYPVKLGKNQIFYLYSRKHGDMERDYNFFSMLPEYYSQGNGNFRDVNQNRRSDMLYSPFVGDSAIKTFYNALQINGYNPLSIDKMTYRIKTETPEGAAVLEKTGKIGGMDFLANGDYTPGQLYKALENAGVDNIQEVFEEVLDASLRMDTTSYGEGHWSDHWTYNLDLVDAYLAVYPEKKEELLYDDDSYLFTQARMEILPRTQRYVATDHGVRQYHYLKENVDTSVPENRYLKDEAQNVVHTNLMSKMLTLTANKVAALDPYGMGVEMEGGKPGWYDALNGLPGLLGSSMAEAYEVYRMICWEKEAVQESGRDVALLEEVAELALAVAKACKDHVDEMEGDGQAYGLWTDINNAKEAFWAKTAKSVSGKTVVWNSKQQLEVLDAYALVMKKGIEKAQRVGGPVCPTYFYYDVPEYEKTQDGLMPLKFQVERTPDFLEGSVHMLKLKDFDGLKKTVYDNVKNSRLYDQPLKMYKVNASLSEASFELGRACAFTPGWLENESVWLHMEYKYLLELLKSGLYEEFEQDFHDAAVCFLPEDMYGRSPLENSSFIASSANPNKKIHGKGFVARLSGSTAEFLQIWQLMMFGSRPFVMKDGELTLDLMPCIPSYLAEGVDVIETTFLGSIKTVYRLNGLKALIPGGYSIKEISLERADGSSVTKTAVTGEDARLLRSGEYTKMTVEFA</sequence>
<dbReference type="Proteomes" id="UP000823927">
    <property type="component" value="Unassembled WGS sequence"/>
</dbReference>
<name>A0A9D1F2T9_9FIRM</name>
<dbReference type="GO" id="GO:0005975">
    <property type="term" value="P:carbohydrate metabolic process"/>
    <property type="evidence" value="ECO:0007669"/>
    <property type="project" value="InterPro"/>
</dbReference>
<proteinExistence type="predicted"/>
<evidence type="ECO:0000313" key="1">
    <source>
        <dbReference type="EMBL" id="HIS46474.1"/>
    </source>
</evidence>
<comment type="caution">
    <text evidence="1">The sequence shown here is derived from an EMBL/GenBank/DDBJ whole genome shotgun (WGS) entry which is preliminary data.</text>
</comment>
<dbReference type="AlphaFoldDB" id="A0A9D1F2T9"/>
<evidence type="ECO:0008006" key="3">
    <source>
        <dbReference type="Google" id="ProtNLM"/>
    </source>
</evidence>
<accession>A0A9D1F2T9</accession>
<reference evidence="1" key="1">
    <citation type="submission" date="2020-10" db="EMBL/GenBank/DDBJ databases">
        <authorList>
            <person name="Gilroy R."/>
        </authorList>
    </citation>
    <scope>NUCLEOTIDE SEQUENCE</scope>
    <source>
        <strain evidence="1">CHK178-757</strain>
    </source>
</reference>
<organism evidence="1 2">
    <name type="scientific">Candidatus Scybalocola faecigallinarum</name>
    <dbReference type="NCBI Taxonomy" id="2840941"/>
    <lineage>
        <taxon>Bacteria</taxon>
        <taxon>Bacillati</taxon>
        <taxon>Bacillota</taxon>
        <taxon>Clostridia</taxon>
        <taxon>Lachnospirales</taxon>
        <taxon>Lachnospiraceae</taxon>
        <taxon>Lachnospiraceae incertae sedis</taxon>
        <taxon>Candidatus Scybalocola (ex Gilroy et al. 2021)</taxon>
    </lineage>
</organism>